<dbReference type="KEGG" id="pda:103710584"/>
<dbReference type="PROSITE" id="PS50089">
    <property type="entry name" value="ZF_RING_2"/>
    <property type="match status" value="1"/>
</dbReference>
<keyword evidence="3" id="KW-0862">Zinc</keyword>
<keyword evidence="6" id="KW-1185">Reference proteome</keyword>
<evidence type="ECO:0000313" key="7">
    <source>
        <dbReference type="RefSeq" id="XP_008794589.2"/>
    </source>
</evidence>
<dbReference type="GO" id="GO:0006511">
    <property type="term" value="P:ubiquitin-dependent protein catabolic process"/>
    <property type="evidence" value="ECO:0007669"/>
    <property type="project" value="TreeGrafter"/>
</dbReference>
<dbReference type="GO" id="GO:0008270">
    <property type="term" value="F:zinc ion binding"/>
    <property type="evidence" value="ECO:0007669"/>
    <property type="project" value="UniProtKB-KW"/>
</dbReference>
<dbReference type="GO" id="GO:0033768">
    <property type="term" value="C:SUMO-targeted ubiquitin ligase complex"/>
    <property type="evidence" value="ECO:0007669"/>
    <property type="project" value="TreeGrafter"/>
</dbReference>
<proteinExistence type="predicted"/>
<dbReference type="Pfam" id="PF13639">
    <property type="entry name" value="zf-RING_2"/>
    <property type="match status" value="1"/>
</dbReference>
<evidence type="ECO:0000256" key="1">
    <source>
        <dbReference type="ARBA" id="ARBA00022723"/>
    </source>
</evidence>
<dbReference type="Gene3D" id="3.30.40.10">
    <property type="entry name" value="Zinc/RING finger domain, C3HC4 (zinc finger)"/>
    <property type="match status" value="1"/>
</dbReference>
<dbReference type="InterPro" id="IPR001841">
    <property type="entry name" value="Znf_RING"/>
</dbReference>
<name>A0A8B7C9P9_PHODC</name>
<reference evidence="6" key="1">
    <citation type="journal article" date="2019" name="Nat. Commun.">
        <title>Genome-wide association mapping of date palm fruit traits.</title>
        <authorList>
            <person name="Hazzouri K.M."/>
            <person name="Gros-Balthazard M."/>
            <person name="Flowers J.M."/>
            <person name="Copetti D."/>
            <person name="Lemansour A."/>
            <person name="Lebrun M."/>
            <person name="Masmoudi K."/>
            <person name="Ferrand S."/>
            <person name="Dhar M.I."/>
            <person name="Fresquez Z.A."/>
            <person name="Rosas U."/>
            <person name="Zhang J."/>
            <person name="Talag J."/>
            <person name="Lee S."/>
            <person name="Kudrna D."/>
            <person name="Powell R.F."/>
            <person name="Leitch I.J."/>
            <person name="Krueger R.R."/>
            <person name="Wing R.A."/>
            <person name="Amiri K.M.A."/>
            <person name="Purugganan M.D."/>
        </authorList>
    </citation>
    <scope>NUCLEOTIDE SEQUENCE [LARGE SCALE GENOMIC DNA]</scope>
    <source>
        <strain evidence="6">cv. Khalas</strain>
    </source>
</reference>
<dbReference type="Proteomes" id="UP000228380">
    <property type="component" value="Chromosome 7"/>
</dbReference>
<sequence>MSAWVPWRRSWRQTRDDTGAKMVLNLDLNVPPAESWLPEGSSRSAHPCVSQEATVPVHPQRSPPTREQQRVVPIPDHGLISSPIDVDALEDDVEMLYSSRVFPQTWNWARRNQSVMVVLDEDLESGPLQSGVTVMEPVTTLPLNIHNKRERLPTNGTIINCDLYPDLEQENDAKRRAIMKPDPEPEKVVQKEPTFTCPICLSPLVEASTTICGHIFCQSCIKASIKAQKKCPTCRRKLTMNNFHRVYLPSTD</sequence>
<evidence type="ECO:0000256" key="3">
    <source>
        <dbReference type="ARBA" id="ARBA00022833"/>
    </source>
</evidence>
<keyword evidence="2 4" id="KW-0863">Zinc-finger</keyword>
<dbReference type="OrthoDB" id="6105938at2759"/>
<dbReference type="PANTHER" id="PTHR47094">
    <property type="entry name" value="ELFLESS, ISOFORM B"/>
    <property type="match status" value="1"/>
</dbReference>
<evidence type="ECO:0000313" key="6">
    <source>
        <dbReference type="Proteomes" id="UP000228380"/>
    </source>
</evidence>
<organism evidence="6 7">
    <name type="scientific">Phoenix dactylifera</name>
    <name type="common">Date palm</name>
    <dbReference type="NCBI Taxonomy" id="42345"/>
    <lineage>
        <taxon>Eukaryota</taxon>
        <taxon>Viridiplantae</taxon>
        <taxon>Streptophyta</taxon>
        <taxon>Embryophyta</taxon>
        <taxon>Tracheophyta</taxon>
        <taxon>Spermatophyta</taxon>
        <taxon>Magnoliopsida</taxon>
        <taxon>Liliopsida</taxon>
        <taxon>Arecaceae</taxon>
        <taxon>Coryphoideae</taxon>
        <taxon>Phoeniceae</taxon>
        <taxon>Phoenix</taxon>
    </lineage>
</organism>
<dbReference type="GeneID" id="103710584"/>
<protein>
    <submittedName>
        <fullName evidence="7">Uncharacterized protein LOC103710584</fullName>
    </submittedName>
</protein>
<feature type="domain" description="RING-type" evidence="5">
    <location>
        <begin position="197"/>
        <end position="235"/>
    </location>
</feature>
<dbReference type="InterPro" id="IPR013083">
    <property type="entry name" value="Znf_RING/FYVE/PHD"/>
</dbReference>
<accession>A0A8B7C9P9</accession>
<dbReference type="InterPro" id="IPR017907">
    <property type="entry name" value="Znf_RING_CS"/>
</dbReference>
<reference evidence="7" key="2">
    <citation type="submission" date="2025-08" db="UniProtKB">
        <authorList>
            <consortium name="RefSeq"/>
        </authorList>
    </citation>
    <scope>IDENTIFICATION</scope>
    <source>
        <tissue evidence="7">Young leaves</tissue>
    </source>
</reference>
<evidence type="ECO:0000256" key="4">
    <source>
        <dbReference type="PROSITE-ProRule" id="PRU00175"/>
    </source>
</evidence>
<dbReference type="GO" id="GO:0032183">
    <property type="term" value="F:SUMO binding"/>
    <property type="evidence" value="ECO:0007669"/>
    <property type="project" value="TreeGrafter"/>
</dbReference>
<keyword evidence="1" id="KW-0479">Metal-binding</keyword>
<dbReference type="RefSeq" id="XP_008794589.2">
    <property type="nucleotide sequence ID" value="XM_008796367.4"/>
</dbReference>
<dbReference type="GO" id="GO:0061630">
    <property type="term" value="F:ubiquitin protein ligase activity"/>
    <property type="evidence" value="ECO:0007669"/>
    <property type="project" value="InterPro"/>
</dbReference>
<dbReference type="InterPro" id="IPR049627">
    <property type="entry name" value="SLX8"/>
</dbReference>
<evidence type="ECO:0000256" key="2">
    <source>
        <dbReference type="ARBA" id="ARBA00022771"/>
    </source>
</evidence>
<dbReference type="AlphaFoldDB" id="A0A8B7C9P9"/>
<dbReference type="PROSITE" id="PS00518">
    <property type="entry name" value="ZF_RING_1"/>
    <property type="match status" value="1"/>
</dbReference>
<dbReference type="PANTHER" id="PTHR47094:SF1">
    <property type="entry name" value="RING-TYPE E3 UBIQUITIN TRANSFERASE"/>
    <property type="match status" value="1"/>
</dbReference>
<evidence type="ECO:0000259" key="5">
    <source>
        <dbReference type="PROSITE" id="PS50089"/>
    </source>
</evidence>
<gene>
    <name evidence="7" type="primary">LOC103710584</name>
</gene>
<dbReference type="SMART" id="SM00184">
    <property type="entry name" value="RING"/>
    <property type="match status" value="1"/>
</dbReference>
<dbReference type="GO" id="GO:0140082">
    <property type="term" value="F:SUMO-ubiquitin ligase activity"/>
    <property type="evidence" value="ECO:0007669"/>
    <property type="project" value="TreeGrafter"/>
</dbReference>
<dbReference type="SUPFAM" id="SSF57850">
    <property type="entry name" value="RING/U-box"/>
    <property type="match status" value="1"/>
</dbReference>